<evidence type="ECO:0000256" key="1">
    <source>
        <dbReference type="ARBA" id="ARBA00000043"/>
    </source>
</evidence>
<dbReference type="Proteomes" id="UP000191522">
    <property type="component" value="Unassembled WGS sequence"/>
</dbReference>
<dbReference type="PANTHER" id="PTHR47966">
    <property type="entry name" value="BETA-SITE APP-CLEAVING ENZYME, ISOFORM A-RELATED"/>
    <property type="match status" value="1"/>
</dbReference>
<keyword evidence="12 19" id="KW-0378">Hydrolase</keyword>
<organism evidence="22 23">
    <name type="scientific">Penicillium decumbens</name>
    <dbReference type="NCBI Taxonomy" id="69771"/>
    <lineage>
        <taxon>Eukaryota</taxon>
        <taxon>Fungi</taxon>
        <taxon>Dikarya</taxon>
        <taxon>Ascomycota</taxon>
        <taxon>Pezizomycotina</taxon>
        <taxon>Eurotiomycetes</taxon>
        <taxon>Eurotiomycetidae</taxon>
        <taxon>Eurotiales</taxon>
        <taxon>Aspergillaceae</taxon>
        <taxon>Penicillium</taxon>
    </lineage>
</organism>
<comment type="caution">
    <text evidence="22">The sequence shown here is derived from an EMBL/GenBank/DDBJ whole genome shotgun (WGS) entry which is preliminary data.</text>
</comment>
<dbReference type="InterPro" id="IPR033121">
    <property type="entry name" value="PEPTIDASE_A1"/>
</dbReference>
<keyword evidence="13" id="KW-0843">Virulence</keyword>
<protein>
    <recommendedName>
        <fullName evidence="6">penicillopepsin</fullName>
        <ecNumber evidence="6">3.4.23.20</ecNumber>
    </recommendedName>
</protein>
<evidence type="ECO:0000256" key="19">
    <source>
        <dbReference type="RuleBase" id="RU000454"/>
    </source>
</evidence>
<evidence type="ECO:0000256" key="20">
    <source>
        <dbReference type="SAM" id="SignalP"/>
    </source>
</evidence>
<comment type="function">
    <text evidence="2">Secreted aspartic endopeptidase that allows assimilation of proteinaceous substrates. The scissile peptide bond is attacked by a nucleophilic water molecule activated by two aspartic residues in the active site. Shows a broad primary substrate specificity. Favors hydrophobic residues at the P1 and P1' positions, but can also activate trypsinogen and hydrolyze the B chain of insulin between positions 'Gly-20' and 'Glu-21'.</text>
</comment>
<evidence type="ECO:0000256" key="17">
    <source>
        <dbReference type="PIRSR" id="PIRSR601461-1"/>
    </source>
</evidence>
<dbReference type="GO" id="GO:0005886">
    <property type="term" value="C:plasma membrane"/>
    <property type="evidence" value="ECO:0007669"/>
    <property type="project" value="UniProtKB-SubCell"/>
</dbReference>
<comment type="subcellular location">
    <subcellularLocation>
        <location evidence="3">Cell membrane</location>
        <topology evidence="3">Lipid-anchor</topology>
        <topology evidence="3">GPI-anchor</topology>
    </subcellularLocation>
</comment>
<comment type="catalytic activity">
    <reaction evidence="1">
        <text>Hydrolysis of proteins with broad specificity similar to that of pepsin A, preferring hydrophobic residues at P1 and P1', but also cleaving 20-Gly-|-Glu-21 in the B chain of insulin. Clots milk, and activates trypsinogen.</text>
        <dbReference type="EC" id="3.4.23.20"/>
    </reaction>
</comment>
<dbReference type="GO" id="GO:0006508">
    <property type="term" value="P:proteolysis"/>
    <property type="evidence" value="ECO:0007669"/>
    <property type="project" value="UniProtKB-KW"/>
</dbReference>
<accession>A0A1V6PAI2</accession>
<evidence type="ECO:0000256" key="5">
    <source>
        <dbReference type="ARBA" id="ARBA00011245"/>
    </source>
</evidence>
<evidence type="ECO:0000259" key="21">
    <source>
        <dbReference type="PROSITE" id="PS51767"/>
    </source>
</evidence>
<evidence type="ECO:0000256" key="16">
    <source>
        <dbReference type="ARBA" id="ARBA00023288"/>
    </source>
</evidence>
<dbReference type="CDD" id="cd05471">
    <property type="entry name" value="pepsin_like"/>
    <property type="match status" value="1"/>
</dbReference>
<dbReference type="InterPro" id="IPR001461">
    <property type="entry name" value="Aspartic_peptidase_A1"/>
</dbReference>
<evidence type="ECO:0000256" key="14">
    <source>
        <dbReference type="ARBA" id="ARBA00023136"/>
    </source>
</evidence>
<feature type="active site" evidence="17">
    <location>
        <position position="111"/>
    </location>
</feature>
<evidence type="ECO:0000313" key="23">
    <source>
        <dbReference type="Proteomes" id="UP000191522"/>
    </source>
</evidence>
<dbReference type="InterPro" id="IPR034164">
    <property type="entry name" value="Pepsin-like_dom"/>
</dbReference>
<name>A0A1V6PAI2_PENDC</name>
<evidence type="ECO:0000313" key="22">
    <source>
        <dbReference type="EMBL" id="OQD73833.1"/>
    </source>
</evidence>
<dbReference type="InterPro" id="IPR021109">
    <property type="entry name" value="Peptidase_aspartic_dom_sf"/>
</dbReference>
<evidence type="ECO:0000256" key="3">
    <source>
        <dbReference type="ARBA" id="ARBA00004609"/>
    </source>
</evidence>
<feature type="disulfide bond" evidence="18">
    <location>
        <begin position="124"/>
        <end position="129"/>
    </location>
</feature>
<evidence type="ECO:0000256" key="12">
    <source>
        <dbReference type="ARBA" id="ARBA00022801"/>
    </source>
</evidence>
<keyword evidence="11 19" id="KW-0064">Aspartyl protease</keyword>
<dbReference type="AlphaFoldDB" id="A0A1V6PAI2"/>
<evidence type="ECO:0000256" key="8">
    <source>
        <dbReference type="ARBA" id="ARBA00022622"/>
    </source>
</evidence>
<evidence type="ECO:0000256" key="9">
    <source>
        <dbReference type="ARBA" id="ARBA00022670"/>
    </source>
</evidence>
<evidence type="ECO:0000256" key="11">
    <source>
        <dbReference type="ARBA" id="ARBA00022750"/>
    </source>
</evidence>
<keyword evidence="8" id="KW-0336">GPI-anchor</keyword>
<keyword evidence="9 19" id="KW-0645">Protease</keyword>
<dbReference type="GO" id="GO:0098552">
    <property type="term" value="C:side of membrane"/>
    <property type="evidence" value="ECO:0007669"/>
    <property type="project" value="UniProtKB-KW"/>
</dbReference>
<evidence type="ECO:0000256" key="10">
    <source>
        <dbReference type="ARBA" id="ARBA00022729"/>
    </source>
</evidence>
<comment type="similarity">
    <text evidence="4 19">Belongs to the peptidase A1 family.</text>
</comment>
<dbReference type="STRING" id="69771.A0A1V6PAI2"/>
<keyword evidence="10 20" id="KW-0732">Signal</keyword>
<sequence length="470" mass="49435">MHFSSCLLIAGLSTGVHAFYPWELKVESGILRRFMPWTLLPDADNDISVKKPLTFDLKKSATRRDDTYSIVEADTPTLPNSAPLDQDGMDFSYFAVVEVGSQKEEMWLVLDTGSPSSWVFSSSCTDSVCTSHHTWDKTQSSTYISNGSAYSVGYGSGTVHGDLGQDTMSIAGMDVTFTFGSASAADKAFASYPIDGILGLGRSQTAGWSIPSFMDVVAANGMLGSNIVGFSLSRASDNPKDGEVNFGDVDTTKFDGKISYTATNQATWTIPLDDVYVNGQACGFTGKSATIDTGTTYFLIPPADAATLFARIPGSSKSGENYIIPCDSTATLQLEFSGIKYSIEPEDYIGATSTGGCVSTIVGHESDGPNTWLVGDVFLKNVYAVFDYDNSQIGFGSLAVNSTSGNGTFTPPSTTATSSTAAVTEGISTGVAVSESKSASPAAVATASAPRLSLCLSSSLLMTIASMLFL</sequence>
<dbReference type="PRINTS" id="PR00792">
    <property type="entry name" value="PEPSIN"/>
</dbReference>
<dbReference type="OrthoDB" id="28208at2759"/>
<dbReference type="SUPFAM" id="SSF50630">
    <property type="entry name" value="Acid proteases"/>
    <property type="match status" value="1"/>
</dbReference>
<feature type="domain" description="Peptidase A1" evidence="21">
    <location>
        <begin position="93"/>
        <end position="396"/>
    </location>
</feature>
<evidence type="ECO:0000256" key="13">
    <source>
        <dbReference type="ARBA" id="ARBA00023026"/>
    </source>
</evidence>
<keyword evidence="15" id="KW-0325">Glycoprotein</keyword>
<evidence type="ECO:0000256" key="2">
    <source>
        <dbReference type="ARBA" id="ARBA00002983"/>
    </source>
</evidence>
<keyword evidence="7" id="KW-1003">Cell membrane</keyword>
<dbReference type="GO" id="GO:0004190">
    <property type="term" value="F:aspartic-type endopeptidase activity"/>
    <property type="evidence" value="ECO:0007669"/>
    <property type="project" value="UniProtKB-KW"/>
</dbReference>
<proteinExistence type="inferred from homology"/>
<reference evidence="23" key="1">
    <citation type="journal article" date="2017" name="Nat. Microbiol.">
        <title>Global analysis of biosynthetic gene clusters reveals vast potential of secondary metabolite production in Penicillium species.</title>
        <authorList>
            <person name="Nielsen J.C."/>
            <person name="Grijseels S."/>
            <person name="Prigent S."/>
            <person name="Ji B."/>
            <person name="Dainat J."/>
            <person name="Nielsen K.F."/>
            <person name="Frisvad J.C."/>
            <person name="Workman M."/>
            <person name="Nielsen J."/>
        </authorList>
    </citation>
    <scope>NUCLEOTIDE SEQUENCE [LARGE SCALE GENOMIC DNA]</scope>
    <source>
        <strain evidence="23">IBT 11843</strain>
    </source>
</reference>
<evidence type="ECO:0000256" key="18">
    <source>
        <dbReference type="PIRSR" id="PIRSR601461-2"/>
    </source>
</evidence>
<dbReference type="PROSITE" id="PS00141">
    <property type="entry name" value="ASP_PROTEASE"/>
    <property type="match status" value="1"/>
</dbReference>
<feature type="active site" evidence="17">
    <location>
        <position position="292"/>
    </location>
</feature>
<keyword evidence="18" id="KW-1015">Disulfide bond</keyword>
<dbReference type="EMBL" id="MDYL01000013">
    <property type="protein sequence ID" value="OQD73833.1"/>
    <property type="molecule type" value="Genomic_DNA"/>
</dbReference>
<evidence type="ECO:0000256" key="4">
    <source>
        <dbReference type="ARBA" id="ARBA00007447"/>
    </source>
</evidence>
<evidence type="ECO:0000256" key="15">
    <source>
        <dbReference type="ARBA" id="ARBA00023180"/>
    </source>
</evidence>
<comment type="subunit">
    <text evidence="5">Monomer.</text>
</comment>
<dbReference type="PANTHER" id="PTHR47966:SF75">
    <property type="entry name" value="ENDOPEPTIDASE (CTSD), PUTATIVE (AFU_ORTHOLOGUE AFUA_4G07040)-RELATED"/>
    <property type="match status" value="1"/>
</dbReference>
<dbReference type="FunFam" id="2.40.70.10:FF:000060">
    <property type="entry name" value="Aspartic-type endopeptidase ctsD"/>
    <property type="match status" value="1"/>
</dbReference>
<dbReference type="InterPro" id="IPR001969">
    <property type="entry name" value="Aspartic_peptidase_AS"/>
</dbReference>
<keyword evidence="16" id="KW-0449">Lipoprotein</keyword>
<evidence type="ECO:0000256" key="7">
    <source>
        <dbReference type="ARBA" id="ARBA00022475"/>
    </source>
</evidence>
<dbReference type="OMA" id="AASNTWV"/>
<feature type="chain" id="PRO_5012280162" description="penicillopepsin" evidence="20">
    <location>
        <begin position="19"/>
        <end position="470"/>
    </location>
</feature>
<dbReference type="Pfam" id="PF00026">
    <property type="entry name" value="Asp"/>
    <property type="match status" value="1"/>
</dbReference>
<keyword evidence="23" id="KW-1185">Reference proteome</keyword>
<gene>
    <name evidence="22" type="ORF">PENDEC_c013G02454</name>
</gene>
<dbReference type="FunFam" id="2.40.70.10:FF:000085">
    <property type="entry name" value="Aspartic-type endopeptidase (CtsD), putative"/>
    <property type="match status" value="1"/>
</dbReference>
<keyword evidence="14" id="KW-0472">Membrane</keyword>
<dbReference type="PROSITE" id="PS51767">
    <property type="entry name" value="PEPTIDASE_A1"/>
    <property type="match status" value="1"/>
</dbReference>
<dbReference type="Gene3D" id="2.40.70.10">
    <property type="entry name" value="Acid Proteases"/>
    <property type="match status" value="2"/>
</dbReference>
<feature type="signal peptide" evidence="20">
    <location>
        <begin position="1"/>
        <end position="18"/>
    </location>
</feature>
<evidence type="ECO:0000256" key="6">
    <source>
        <dbReference type="ARBA" id="ARBA00013206"/>
    </source>
</evidence>
<dbReference type="EC" id="3.4.23.20" evidence="6"/>